<evidence type="ECO:0000313" key="3">
    <source>
        <dbReference type="Proteomes" id="UP000608513"/>
    </source>
</evidence>
<sequence>MDKKTLVAAVLAAVAVAPAFADKGGHHGKGHGRGHDDHHAYVDRHDDWRGGCPPGLAKKHNGCLPPGQAKKMDRHHGLVGHRAPAGTVYVVPRHVRATLPPPPYGYRYAVVNNQVVLVSDANIVVDIVRSLLG</sequence>
<protein>
    <submittedName>
        <fullName evidence="2">RcnB family protein</fullName>
    </submittedName>
</protein>
<name>A0A923MXX1_9BURK</name>
<organism evidence="2 3">
    <name type="scientific">Ramlibacter cellulosilyticus</name>
    <dbReference type="NCBI Taxonomy" id="2764187"/>
    <lineage>
        <taxon>Bacteria</taxon>
        <taxon>Pseudomonadati</taxon>
        <taxon>Pseudomonadota</taxon>
        <taxon>Betaproteobacteria</taxon>
        <taxon>Burkholderiales</taxon>
        <taxon>Comamonadaceae</taxon>
        <taxon>Ramlibacter</taxon>
    </lineage>
</organism>
<dbReference type="Gene3D" id="3.10.450.160">
    <property type="entry name" value="inner membrane protein cigr"/>
    <property type="match status" value="1"/>
</dbReference>
<keyword evidence="1" id="KW-0732">Signal</keyword>
<comment type="caution">
    <text evidence="2">The sequence shown here is derived from an EMBL/GenBank/DDBJ whole genome shotgun (WGS) entry which is preliminary data.</text>
</comment>
<keyword evidence="3" id="KW-1185">Reference proteome</keyword>
<proteinExistence type="predicted"/>
<dbReference type="Proteomes" id="UP000608513">
    <property type="component" value="Unassembled WGS sequence"/>
</dbReference>
<gene>
    <name evidence="2" type="ORF">H8N03_24660</name>
</gene>
<dbReference type="AlphaFoldDB" id="A0A923MXX1"/>
<dbReference type="EMBL" id="JACORT010000015">
    <property type="protein sequence ID" value="MBC5786154.1"/>
    <property type="molecule type" value="Genomic_DNA"/>
</dbReference>
<feature type="signal peptide" evidence="1">
    <location>
        <begin position="1"/>
        <end position="21"/>
    </location>
</feature>
<evidence type="ECO:0000313" key="2">
    <source>
        <dbReference type="EMBL" id="MBC5786154.1"/>
    </source>
</evidence>
<accession>A0A923MXX1</accession>
<feature type="chain" id="PRO_5037042108" evidence="1">
    <location>
        <begin position="22"/>
        <end position="133"/>
    </location>
</feature>
<reference evidence="2" key="1">
    <citation type="submission" date="2020-08" db="EMBL/GenBank/DDBJ databases">
        <title>Ramlibacter sp. USB13 16S ribosomal RNA gene genome sequencing and assembly.</title>
        <authorList>
            <person name="Kang M."/>
        </authorList>
    </citation>
    <scope>NUCLEOTIDE SEQUENCE</scope>
    <source>
        <strain evidence="2">USB13</strain>
    </source>
</reference>
<evidence type="ECO:0000256" key="1">
    <source>
        <dbReference type="SAM" id="SignalP"/>
    </source>
</evidence>
<dbReference type="RefSeq" id="WP_187078898.1">
    <property type="nucleotide sequence ID" value="NZ_JACORT010000015.1"/>
</dbReference>